<reference evidence="1 2" key="1">
    <citation type="submission" date="2020-05" db="EMBL/GenBank/DDBJ databases">
        <title>Whole genome shotgun sequence of Streptomyces microflavus NBRC 13062.</title>
        <authorList>
            <person name="Komaki H."/>
            <person name="Tamura T."/>
        </authorList>
    </citation>
    <scope>NUCLEOTIDE SEQUENCE [LARGE SCALE GENOMIC DNA]</scope>
    <source>
        <strain evidence="1 2">NBRC 13062</strain>
    </source>
</reference>
<comment type="caution">
    <text evidence="1">The sequence shown here is derived from an EMBL/GenBank/DDBJ whole genome shotgun (WGS) entry which is preliminary data.</text>
</comment>
<protein>
    <submittedName>
        <fullName evidence="1">Uncharacterized protein</fullName>
    </submittedName>
</protein>
<accession>A0A7J0D4X9</accession>
<gene>
    <name evidence="1" type="ORF">Smic_83490</name>
</gene>
<name>A0A7J0D4X9_STRMI</name>
<evidence type="ECO:0000313" key="2">
    <source>
        <dbReference type="Proteomes" id="UP000498740"/>
    </source>
</evidence>
<dbReference type="RefSeq" id="WP_190167804.1">
    <property type="nucleotide sequence ID" value="NZ_BMUG01000016.1"/>
</dbReference>
<proteinExistence type="predicted"/>
<sequence length="158" mass="16662">MTETLTPPATGSPLALLFDIAATTAQRTNGLVQDEERKVAETAAADHIHTAYPETLSQVVDHDAWIGFPALRENGVQPSAAAYLGDGLWLHHTITADADHQDALTLIVPCTCGNGYVPSLLLDEADLLELLQELRPTSGRAVHSCDAVGPDCASIPAA</sequence>
<dbReference type="EMBL" id="BLWD01000003">
    <property type="protein sequence ID" value="GFN09793.1"/>
    <property type="molecule type" value="Genomic_DNA"/>
</dbReference>
<dbReference type="AlphaFoldDB" id="A0A7J0D4X9"/>
<evidence type="ECO:0000313" key="1">
    <source>
        <dbReference type="EMBL" id="GFN09793.1"/>
    </source>
</evidence>
<organism evidence="1 2">
    <name type="scientific">Streptomyces microflavus</name>
    <name type="common">Streptomyces lipmanii</name>
    <dbReference type="NCBI Taxonomy" id="1919"/>
    <lineage>
        <taxon>Bacteria</taxon>
        <taxon>Bacillati</taxon>
        <taxon>Actinomycetota</taxon>
        <taxon>Actinomycetes</taxon>
        <taxon>Kitasatosporales</taxon>
        <taxon>Streptomycetaceae</taxon>
        <taxon>Streptomyces</taxon>
    </lineage>
</organism>
<dbReference type="Proteomes" id="UP000498740">
    <property type="component" value="Unassembled WGS sequence"/>
</dbReference>